<dbReference type="EMBL" id="BSOA01000031">
    <property type="protein sequence ID" value="GLQ89253.1"/>
    <property type="molecule type" value="Genomic_DNA"/>
</dbReference>
<dbReference type="Proteomes" id="UP001156627">
    <property type="component" value="Unassembled WGS sequence"/>
</dbReference>
<feature type="region of interest" description="Disordered" evidence="1">
    <location>
        <begin position="17"/>
        <end position="72"/>
    </location>
</feature>
<evidence type="ECO:0000256" key="2">
    <source>
        <dbReference type="SAM" id="SignalP"/>
    </source>
</evidence>
<reference evidence="4" key="1">
    <citation type="journal article" date="2019" name="Int. J. Syst. Evol. Microbiol.">
        <title>The Global Catalogue of Microorganisms (GCM) 10K type strain sequencing project: providing services to taxonomists for standard genome sequencing and annotation.</title>
        <authorList>
            <consortium name="The Broad Institute Genomics Platform"/>
            <consortium name="The Broad Institute Genome Sequencing Center for Infectious Disease"/>
            <person name="Wu L."/>
            <person name="Ma J."/>
        </authorList>
    </citation>
    <scope>NUCLEOTIDE SEQUENCE [LARGE SCALE GENOMIC DNA]</scope>
    <source>
        <strain evidence="4">NBRC 111981</strain>
    </source>
</reference>
<evidence type="ECO:0000256" key="1">
    <source>
        <dbReference type="SAM" id="MobiDB-lite"/>
    </source>
</evidence>
<dbReference type="PROSITE" id="PS51257">
    <property type="entry name" value="PROKAR_LIPOPROTEIN"/>
    <property type="match status" value="1"/>
</dbReference>
<gene>
    <name evidence="3" type="ORF">GCM10007898_28250</name>
</gene>
<keyword evidence="2" id="KW-0732">Signal</keyword>
<feature type="chain" id="PRO_5045237845" description="Lipoprotein" evidence="2">
    <location>
        <begin position="19"/>
        <end position="72"/>
    </location>
</feature>
<keyword evidence="4" id="KW-1185">Reference proteome</keyword>
<evidence type="ECO:0008006" key="5">
    <source>
        <dbReference type="Google" id="ProtNLM"/>
    </source>
</evidence>
<comment type="caution">
    <text evidence="3">The sequence shown here is derived from an EMBL/GenBank/DDBJ whole genome shotgun (WGS) entry which is preliminary data.</text>
</comment>
<feature type="compositionally biased region" description="Basic and acidic residues" evidence="1">
    <location>
        <begin position="42"/>
        <end position="72"/>
    </location>
</feature>
<feature type="signal peptide" evidence="2">
    <location>
        <begin position="1"/>
        <end position="18"/>
    </location>
</feature>
<sequence length="72" mass="7748">MMRTATALLCLLALGACSNKPPAPQSDPKPAASTASAPWDALKQDEQRAKDVQKVVDKQAADQDKQIEQQTQ</sequence>
<accession>A0ABQ5XC89</accession>
<evidence type="ECO:0000313" key="4">
    <source>
        <dbReference type="Proteomes" id="UP001156627"/>
    </source>
</evidence>
<proteinExistence type="predicted"/>
<evidence type="ECO:0000313" key="3">
    <source>
        <dbReference type="EMBL" id="GLQ89253.1"/>
    </source>
</evidence>
<organism evidence="3 4">
    <name type="scientific">Dyella flagellata</name>
    <dbReference type="NCBI Taxonomy" id="1867833"/>
    <lineage>
        <taxon>Bacteria</taxon>
        <taxon>Pseudomonadati</taxon>
        <taxon>Pseudomonadota</taxon>
        <taxon>Gammaproteobacteria</taxon>
        <taxon>Lysobacterales</taxon>
        <taxon>Rhodanobacteraceae</taxon>
        <taxon>Dyella</taxon>
    </lineage>
</organism>
<name>A0ABQ5XC89_9GAMM</name>
<protein>
    <recommendedName>
        <fullName evidence="5">Lipoprotein</fullName>
    </recommendedName>
</protein>